<feature type="region of interest" description="Disordered" evidence="15">
    <location>
        <begin position="146"/>
        <end position="165"/>
    </location>
</feature>
<evidence type="ECO:0000256" key="4">
    <source>
        <dbReference type="ARBA" id="ARBA00012780"/>
    </source>
</evidence>
<evidence type="ECO:0000256" key="2">
    <source>
        <dbReference type="ARBA" id="ARBA00004401"/>
    </source>
</evidence>
<keyword evidence="5" id="KW-1003">Cell membrane</keyword>
<dbReference type="EMBL" id="FMWP01000091">
    <property type="protein sequence ID" value="SCZ96888.1"/>
    <property type="molecule type" value="Genomic_DNA"/>
</dbReference>
<evidence type="ECO:0000256" key="10">
    <source>
        <dbReference type="ARBA" id="ARBA00023316"/>
    </source>
</evidence>
<dbReference type="InterPro" id="IPR050732">
    <property type="entry name" value="Beta-glucan_modifiers"/>
</dbReference>
<keyword evidence="18" id="KW-1185">Reference proteome</keyword>
<dbReference type="OrthoDB" id="68336at2759"/>
<keyword evidence="16" id="KW-1133">Transmembrane helix</keyword>
<evidence type="ECO:0000256" key="6">
    <source>
        <dbReference type="ARBA" id="ARBA00022801"/>
    </source>
</evidence>
<dbReference type="PANTHER" id="PTHR16631:SF17">
    <property type="entry name" value="GLUCAN ENDO-1,3-BETA-GLUCOSIDASE BTGC"/>
    <property type="match status" value="1"/>
</dbReference>
<evidence type="ECO:0000313" key="17">
    <source>
        <dbReference type="EMBL" id="SCZ96888.1"/>
    </source>
</evidence>
<evidence type="ECO:0000313" key="18">
    <source>
        <dbReference type="Proteomes" id="UP000249723"/>
    </source>
</evidence>
<evidence type="ECO:0000256" key="1">
    <source>
        <dbReference type="ARBA" id="ARBA00000382"/>
    </source>
</evidence>
<keyword evidence="16" id="KW-0812">Transmembrane</keyword>
<evidence type="ECO:0000256" key="9">
    <source>
        <dbReference type="ARBA" id="ARBA00023277"/>
    </source>
</evidence>
<evidence type="ECO:0000256" key="14">
    <source>
        <dbReference type="ARBA" id="ARBA00043078"/>
    </source>
</evidence>
<protein>
    <recommendedName>
        <fullName evidence="4">glucan endo-1,3-beta-D-glucosidase</fullName>
        <ecNumber evidence="4">3.2.1.39</ecNumber>
    </recommendedName>
    <alternativeName>
        <fullName evidence="14">Endo-1,3-beta-glucanase btgC</fullName>
    </alternativeName>
    <alternativeName>
        <fullName evidence="13">Laminarinase btgC</fullName>
    </alternativeName>
</protein>
<dbReference type="GO" id="GO:0000272">
    <property type="term" value="P:polysaccharide catabolic process"/>
    <property type="evidence" value="ECO:0007669"/>
    <property type="project" value="UniProtKB-KW"/>
</dbReference>
<keyword evidence="6" id="KW-0378">Hydrolase</keyword>
<dbReference type="EC" id="3.2.1.39" evidence="4"/>
<dbReference type="SUPFAM" id="SSF51445">
    <property type="entry name" value="(Trans)glycosidases"/>
    <property type="match status" value="1"/>
</dbReference>
<evidence type="ECO:0000256" key="7">
    <source>
        <dbReference type="ARBA" id="ARBA00023136"/>
    </source>
</evidence>
<keyword evidence="9" id="KW-0119">Carbohydrate metabolism</keyword>
<feature type="transmembrane region" description="Helical" evidence="16">
    <location>
        <begin position="111"/>
        <end position="135"/>
    </location>
</feature>
<comment type="subcellular location">
    <subcellularLocation>
        <location evidence="2">Cell membrane</location>
        <topology evidence="2">Single-pass type II membrane protein</topology>
    </subcellularLocation>
</comment>
<gene>
    <name evidence="17" type="ORF">BZ3500_MVSOF-1268-A1-R1_CHR4-1G06821</name>
</gene>
<dbReference type="GO" id="GO:0071555">
    <property type="term" value="P:cell wall organization"/>
    <property type="evidence" value="ECO:0007669"/>
    <property type="project" value="UniProtKB-KW"/>
</dbReference>
<proteinExistence type="inferred from homology"/>
<evidence type="ECO:0000256" key="8">
    <source>
        <dbReference type="ARBA" id="ARBA00023180"/>
    </source>
</evidence>
<dbReference type="Gene3D" id="3.20.20.80">
    <property type="entry name" value="Glycosidases"/>
    <property type="match status" value="1"/>
</dbReference>
<keyword evidence="8" id="KW-0325">Glycoprotein</keyword>
<comment type="catalytic activity">
    <reaction evidence="1">
        <text>Hydrolysis of (1-&gt;3)-beta-D-glucosidic linkages in (1-&gt;3)-beta-D-glucans.</text>
        <dbReference type="EC" id="3.2.1.39"/>
    </reaction>
</comment>
<dbReference type="GO" id="GO:0042973">
    <property type="term" value="F:glucan endo-1,3-beta-D-glucosidase activity"/>
    <property type="evidence" value="ECO:0007669"/>
    <property type="project" value="UniProtKB-EC"/>
</dbReference>
<evidence type="ECO:0000256" key="16">
    <source>
        <dbReference type="SAM" id="Phobius"/>
    </source>
</evidence>
<comment type="function">
    <text evidence="12">Glucanases play a role in cell expansion during growth, in cell-cell fusion during mating, and in spore release during sporulation. This enzyme may be involved in beta-glucan degradation. Active on laminarin and lichenan.</text>
</comment>
<feature type="compositionally biased region" description="Polar residues" evidence="15">
    <location>
        <begin position="150"/>
        <end position="163"/>
    </location>
</feature>
<dbReference type="Proteomes" id="UP000249723">
    <property type="component" value="Unassembled WGS sequence"/>
</dbReference>
<dbReference type="GO" id="GO:0005886">
    <property type="term" value="C:plasma membrane"/>
    <property type="evidence" value="ECO:0007669"/>
    <property type="project" value="UniProtKB-SubCell"/>
</dbReference>
<name>A0A2X0KWT2_9BASI</name>
<sequence>MPSSNRGNNFASAAYSDKTGGECEFRSLIDFNTPLHSTALFSPPSPPRAVAMTPPSPPRPFSALYSSHMMPYSRLDASSIVLKEAEMQAPMDEKRNPWSAQNQKRKAHRRFLYVAFIVSFLIAGAIAGGIAGWHFTKSGPRANRWPSDDASFSSGTPIDGTNLTAPPFIPIPATAQVVRSKPSDPSQFEPDPRLTRSFYGLTYTPYQAQEPNCLVSQLNVTEDVQLLSQLTTRLRLVDVACNQSQMVLQAIRETKVLMGVYFGFGLGKDQARIERQKQTVWAAIRAFGGNGVRGIVFEALTVDVSNAGQLKARLNDLPLNRTVPVGTAEDAFSISPQLVAGVDFVMANTQPVFNRIPSLQASTWITSTYKTQVLPKIGVHTTPRHPHFASFVTQIGWPTDALPLVNPAMAYTPAVPGVEGLQNLLDGFVCQANQRRMKYFFASAYDEPWKSYLGGVEPYWGLFDSNKQLKNLSLPLCTLDAVEQY</sequence>
<evidence type="ECO:0000256" key="15">
    <source>
        <dbReference type="SAM" id="MobiDB-lite"/>
    </source>
</evidence>
<dbReference type="GO" id="GO:0009277">
    <property type="term" value="C:fungal-type cell wall"/>
    <property type="evidence" value="ECO:0007669"/>
    <property type="project" value="TreeGrafter"/>
</dbReference>
<keyword evidence="10" id="KW-0961">Cell wall biogenesis/degradation</keyword>
<organism evidence="17 18">
    <name type="scientific">Microbotryum saponariae</name>
    <dbReference type="NCBI Taxonomy" id="289078"/>
    <lineage>
        <taxon>Eukaryota</taxon>
        <taxon>Fungi</taxon>
        <taxon>Dikarya</taxon>
        <taxon>Basidiomycota</taxon>
        <taxon>Pucciniomycotina</taxon>
        <taxon>Microbotryomycetes</taxon>
        <taxon>Microbotryales</taxon>
        <taxon>Microbotryaceae</taxon>
        <taxon>Microbotryum</taxon>
    </lineage>
</organism>
<evidence type="ECO:0000256" key="13">
    <source>
        <dbReference type="ARBA" id="ARBA00042373"/>
    </source>
</evidence>
<dbReference type="GO" id="GO:0009986">
    <property type="term" value="C:cell surface"/>
    <property type="evidence" value="ECO:0007669"/>
    <property type="project" value="TreeGrafter"/>
</dbReference>
<dbReference type="InterPro" id="IPR017853">
    <property type="entry name" value="GH"/>
</dbReference>
<keyword evidence="7 16" id="KW-0472">Membrane</keyword>
<evidence type="ECO:0000256" key="3">
    <source>
        <dbReference type="ARBA" id="ARBA00008773"/>
    </source>
</evidence>
<accession>A0A2X0KWT2</accession>
<evidence type="ECO:0000256" key="5">
    <source>
        <dbReference type="ARBA" id="ARBA00022475"/>
    </source>
</evidence>
<evidence type="ECO:0000256" key="12">
    <source>
        <dbReference type="ARBA" id="ARBA00037649"/>
    </source>
</evidence>
<dbReference type="AlphaFoldDB" id="A0A2X0KWT2"/>
<comment type="similarity">
    <text evidence="3">Belongs to the glycosyl hydrolase 17 family.</text>
</comment>
<evidence type="ECO:0000256" key="11">
    <source>
        <dbReference type="ARBA" id="ARBA00023326"/>
    </source>
</evidence>
<dbReference type="GO" id="GO:0005576">
    <property type="term" value="C:extracellular region"/>
    <property type="evidence" value="ECO:0007669"/>
    <property type="project" value="TreeGrafter"/>
</dbReference>
<reference evidence="18" key="1">
    <citation type="submission" date="2016-10" db="EMBL/GenBank/DDBJ databases">
        <authorList>
            <person name="Jeantristanb JTB J.-T."/>
            <person name="Ricardo R."/>
        </authorList>
    </citation>
    <scope>NUCLEOTIDE SEQUENCE [LARGE SCALE GENOMIC DNA]</scope>
</reference>
<keyword evidence="11" id="KW-0624">Polysaccharide degradation</keyword>
<dbReference type="STRING" id="289078.A0A2X0KWT2"/>
<dbReference type="PANTHER" id="PTHR16631">
    <property type="entry name" value="GLUCAN 1,3-BETA-GLUCOSIDASE"/>
    <property type="match status" value="1"/>
</dbReference>